<accession>A0AA91A8I3</accession>
<evidence type="ECO:0000313" key="3">
    <source>
        <dbReference type="Proteomes" id="UP000421283"/>
    </source>
</evidence>
<feature type="region of interest" description="Disordered" evidence="1">
    <location>
        <begin position="43"/>
        <end position="62"/>
    </location>
</feature>
<comment type="caution">
    <text evidence="2">The sequence shown here is derived from an EMBL/GenBank/DDBJ whole genome shotgun (WGS) entry which is preliminary data.</text>
</comment>
<dbReference type="RefSeq" id="WP_022121751.1">
    <property type="nucleotide sequence ID" value="NZ_VZAP01000164.1"/>
</dbReference>
<dbReference type="Proteomes" id="UP000421283">
    <property type="component" value="Unassembled WGS sequence"/>
</dbReference>
<evidence type="ECO:0000256" key="1">
    <source>
        <dbReference type="SAM" id="MobiDB-lite"/>
    </source>
</evidence>
<proteinExistence type="predicted"/>
<protein>
    <submittedName>
        <fullName evidence="2">Uncharacterized protein</fullName>
    </submittedName>
</protein>
<organism evidence="2 3">
    <name type="scientific">Segatella copri</name>
    <dbReference type="NCBI Taxonomy" id="165179"/>
    <lineage>
        <taxon>Bacteria</taxon>
        <taxon>Pseudomonadati</taxon>
        <taxon>Bacteroidota</taxon>
        <taxon>Bacteroidia</taxon>
        <taxon>Bacteroidales</taxon>
        <taxon>Prevotellaceae</taxon>
        <taxon>Segatella</taxon>
    </lineage>
</organism>
<sequence length="286" mass="30520">MEQNKNNGTTSAAKWKEVLIGGVSGIALGTAGTLFASSIPLEASAETPETPESEDANVGNGGENVTAQMATCVTDSMSFSAAFGAARAEVGPGGVFEWHGNLYGTYTADEWNSMDSDARNEYAESIHWDGPSHEYVAASTSHSAHTYTANHSVADSVCQQQTPPEKDDEETPDVEIIGVEHTNIDGEHDSIIGSASVNGQAVYFIDVDGQDNEFELMVTDANGNQQIDEGEVVDISDQHMSVSHFEEMAQANHTSDTDNDDTPVQYYANNEDLPDYVNDADPGTLA</sequence>
<dbReference type="AlphaFoldDB" id="A0AA91A8I3"/>
<dbReference type="EMBL" id="VZAP01000164">
    <property type="protein sequence ID" value="MQO93658.1"/>
    <property type="molecule type" value="Genomic_DNA"/>
</dbReference>
<evidence type="ECO:0000313" key="2">
    <source>
        <dbReference type="EMBL" id="MQO93658.1"/>
    </source>
</evidence>
<gene>
    <name evidence="2" type="ORF">F7D31_13535</name>
</gene>
<reference evidence="3" key="1">
    <citation type="submission" date="2019-09" db="EMBL/GenBank/DDBJ databases">
        <title>Distinct polysaccharide growth profiles of human intestinal Prevotella copri isolates.</title>
        <authorList>
            <person name="Fehlner-Peach H."/>
            <person name="Magnabosco C."/>
            <person name="Raghavan V."/>
            <person name="Scher J.U."/>
            <person name="Tett A."/>
            <person name="Cox L.M."/>
            <person name="Gottsegen C."/>
            <person name="Watters A."/>
            <person name="Wiltshire- Gordon J.D."/>
            <person name="Segata N."/>
            <person name="Bonneau R."/>
            <person name="Littman D.R."/>
        </authorList>
    </citation>
    <scope>NUCLEOTIDE SEQUENCE [LARGE SCALE GENOMIC DNA]</scope>
    <source>
        <strain evidence="3">iAU3127</strain>
    </source>
</reference>
<name>A0AA91A8I3_9BACT</name>